<dbReference type="Pfam" id="PF13561">
    <property type="entry name" value="adh_short_C2"/>
    <property type="match status" value="1"/>
</dbReference>
<comment type="caution">
    <text evidence="3">The sequence shown here is derived from an EMBL/GenBank/DDBJ whole genome shotgun (WGS) entry which is preliminary data.</text>
</comment>
<name>A0ABW0NPM4_9MICO</name>
<dbReference type="EMBL" id="JBHSMG010000002">
    <property type="protein sequence ID" value="MFC5502505.1"/>
    <property type="molecule type" value="Genomic_DNA"/>
</dbReference>
<evidence type="ECO:0000313" key="3">
    <source>
        <dbReference type="EMBL" id="MFC5502505.1"/>
    </source>
</evidence>
<dbReference type="PRINTS" id="PR00080">
    <property type="entry name" value="SDRFAMILY"/>
</dbReference>
<dbReference type="InterPro" id="IPR036291">
    <property type="entry name" value="NAD(P)-bd_dom_sf"/>
</dbReference>
<dbReference type="NCBIfam" id="NF005559">
    <property type="entry name" value="PRK07231.1"/>
    <property type="match status" value="1"/>
</dbReference>
<evidence type="ECO:0000313" key="4">
    <source>
        <dbReference type="Proteomes" id="UP001596039"/>
    </source>
</evidence>
<dbReference type="EC" id="1.1.1.-" evidence="3"/>
<evidence type="ECO:0000256" key="1">
    <source>
        <dbReference type="ARBA" id="ARBA00006484"/>
    </source>
</evidence>
<proteinExistence type="inferred from homology"/>
<dbReference type="Proteomes" id="UP001596039">
    <property type="component" value="Unassembled WGS sequence"/>
</dbReference>
<dbReference type="PANTHER" id="PTHR24321:SF11">
    <property type="entry name" value="BLR0893 PROTEIN"/>
    <property type="match status" value="1"/>
</dbReference>
<dbReference type="GO" id="GO:0016491">
    <property type="term" value="F:oxidoreductase activity"/>
    <property type="evidence" value="ECO:0007669"/>
    <property type="project" value="UniProtKB-KW"/>
</dbReference>
<organism evidence="3 4">
    <name type="scientific">Lysinimonas soli</name>
    <dbReference type="NCBI Taxonomy" id="1074233"/>
    <lineage>
        <taxon>Bacteria</taxon>
        <taxon>Bacillati</taxon>
        <taxon>Actinomycetota</taxon>
        <taxon>Actinomycetes</taxon>
        <taxon>Micrococcales</taxon>
        <taxon>Microbacteriaceae</taxon>
        <taxon>Lysinimonas</taxon>
    </lineage>
</organism>
<dbReference type="PANTHER" id="PTHR24321">
    <property type="entry name" value="DEHYDROGENASES, SHORT CHAIN"/>
    <property type="match status" value="1"/>
</dbReference>
<keyword evidence="4" id="KW-1185">Reference proteome</keyword>
<dbReference type="CDD" id="cd05233">
    <property type="entry name" value="SDR_c"/>
    <property type="match status" value="1"/>
</dbReference>
<gene>
    <name evidence="3" type="ORF">ACFPJ4_09670</name>
</gene>
<keyword evidence="2 3" id="KW-0560">Oxidoreductase</keyword>
<sequence length="251" mass="26008">MSFEGKVAVVTGGASGIGEATAKLLAKKGAHVLIGDVTDDGGARVVSEIEAAGGSARFLHVDVAKASDSKAMVAEAVSTWGGLHFAANVAGIGQVPSRLHDLDEKTWDLTMNIDLKGMWFCMVAELNHFLASGGGSIVNVASGAGMRATVGQPAYAIAKAGVIQMTRQGALEYAKDNVRVNSVSPGLIDTPAVQALPDDVRAMYAAGQPNGRMGRPEEIANTIAWLLSDEASFVSGLNHVTDGGWFQMSPK</sequence>
<dbReference type="SUPFAM" id="SSF51735">
    <property type="entry name" value="NAD(P)-binding Rossmann-fold domains"/>
    <property type="match status" value="1"/>
</dbReference>
<reference evidence="4" key="1">
    <citation type="journal article" date="2019" name="Int. J. Syst. Evol. Microbiol.">
        <title>The Global Catalogue of Microorganisms (GCM) 10K type strain sequencing project: providing services to taxonomists for standard genome sequencing and annotation.</title>
        <authorList>
            <consortium name="The Broad Institute Genomics Platform"/>
            <consortium name="The Broad Institute Genome Sequencing Center for Infectious Disease"/>
            <person name="Wu L."/>
            <person name="Ma J."/>
        </authorList>
    </citation>
    <scope>NUCLEOTIDE SEQUENCE [LARGE SCALE GENOMIC DNA]</scope>
    <source>
        <strain evidence="4">CGMCC 4.6997</strain>
    </source>
</reference>
<comment type="similarity">
    <text evidence="1">Belongs to the short-chain dehydrogenases/reductases (SDR) family.</text>
</comment>
<dbReference type="PROSITE" id="PS00061">
    <property type="entry name" value="ADH_SHORT"/>
    <property type="match status" value="1"/>
</dbReference>
<dbReference type="InterPro" id="IPR020904">
    <property type="entry name" value="Sc_DH/Rdtase_CS"/>
</dbReference>
<dbReference type="PRINTS" id="PR00081">
    <property type="entry name" value="GDHRDH"/>
</dbReference>
<dbReference type="RefSeq" id="WP_386740197.1">
    <property type="nucleotide sequence ID" value="NZ_JBHSMG010000002.1"/>
</dbReference>
<dbReference type="Gene3D" id="3.40.50.720">
    <property type="entry name" value="NAD(P)-binding Rossmann-like Domain"/>
    <property type="match status" value="1"/>
</dbReference>
<protein>
    <submittedName>
        <fullName evidence="3">SDR family NAD(P)-dependent oxidoreductase</fullName>
        <ecNumber evidence="3">1.1.1.-</ecNumber>
    </submittedName>
</protein>
<evidence type="ECO:0000256" key="2">
    <source>
        <dbReference type="ARBA" id="ARBA00023002"/>
    </source>
</evidence>
<accession>A0ABW0NPM4</accession>
<dbReference type="InterPro" id="IPR002347">
    <property type="entry name" value="SDR_fam"/>
</dbReference>